<dbReference type="InterPro" id="IPR027417">
    <property type="entry name" value="P-loop_NTPase"/>
</dbReference>
<evidence type="ECO:0000256" key="2">
    <source>
        <dbReference type="ARBA" id="ARBA00023125"/>
    </source>
</evidence>
<dbReference type="InterPro" id="IPR016032">
    <property type="entry name" value="Sig_transdc_resp-reg_C-effctor"/>
</dbReference>
<name>A0A1I6YK14_9ACTN</name>
<dbReference type="SMART" id="SM00862">
    <property type="entry name" value="Trans_reg_C"/>
    <property type="match status" value="1"/>
</dbReference>
<dbReference type="InterPro" id="IPR001867">
    <property type="entry name" value="OmpR/PhoB-type_DNA-bd"/>
</dbReference>
<accession>A0A1I6YK14</accession>
<dbReference type="InterPro" id="IPR005158">
    <property type="entry name" value="BTAD"/>
</dbReference>
<dbReference type="CDD" id="cd15831">
    <property type="entry name" value="BTAD"/>
    <property type="match status" value="1"/>
</dbReference>
<evidence type="ECO:0000256" key="1">
    <source>
        <dbReference type="ARBA" id="ARBA00005820"/>
    </source>
</evidence>
<dbReference type="PANTHER" id="PTHR47691">
    <property type="entry name" value="REGULATOR-RELATED"/>
    <property type="match status" value="1"/>
</dbReference>
<dbReference type="GO" id="GO:0003677">
    <property type="term" value="F:DNA binding"/>
    <property type="evidence" value="ECO:0007669"/>
    <property type="project" value="UniProtKB-UniRule"/>
</dbReference>
<evidence type="ECO:0000256" key="3">
    <source>
        <dbReference type="PROSITE-ProRule" id="PRU01091"/>
    </source>
</evidence>
<dbReference type="PRINTS" id="PR00364">
    <property type="entry name" value="DISEASERSIST"/>
</dbReference>
<proteinExistence type="inferred from homology"/>
<dbReference type="Gene3D" id="1.25.40.10">
    <property type="entry name" value="Tetratricopeptide repeat domain"/>
    <property type="match status" value="2"/>
</dbReference>
<dbReference type="Pfam" id="PF00486">
    <property type="entry name" value="Trans_reg_C"/>
    <property type="match status" value="1"/>
</dbReference>
<dbReference type="Proteomes" id="UP000199546">
    <property type="component" value="Unassembled WGS sequence"/>
</dbReference>
<gene>
    <name evidence="5" type="ORF">SAMN05660657_01144</name>
</gene>
<dbReference type="EMBL" id="FPBA01000003">
    <property type="protein sequence ID" value="SFT50687.1"/>
    <property type="molecule type" value="Genomic_DNA"/>
</dbReference>
<dbReference type="Pfam" id="PF03704">
    <property type="entry name" value="BTAD"/>
    <property type="match status" value="1"/>
</dbReference>
<reference evidence="6" key="1">
    <citation type="submission" date="2016-10" db="EMBL/GenBank/DDBJ databases">
        <authorList>
            <person name="Varghese N."/>
            <person name="Submissions S."/>
        </authorList>
    </citation>
    <scope>NUCLEOTIDE SEQUENCE [LARGE SCALE GENOMIC DNA]</scope>
    <source>
        <strain evidence="6">DSM 46136</strain>
    </source>
</reference>
<evidence type="ECO:0000313" key="5">
    <source>
        <dbReference type="EMBL" id="SFT50687.1"/>
    </source>
</evidence>
<dbReference type="PANTHER" id="PTHR47691:SF3">
    <property type="entry name" value="HTH-TYPE TRANSCRIPTIONAL REGULATOR RV0890C-RELATED"/>
    <property type="match status" value="1"/>
</dbReference>
<dbReference type="SUPFAM" id="SSF46894">
    <property type="entry name" value="C-terminal effector domain of the bipartite response regulators"/>
    <property type="match status" value="1"/>
</dbReference>
<dbReference type="GO" id="GO:0006355">
    <property type="term" value="P:regulation of DNA-templated transcription"/>
    <property type="evidence" value="ECO:0007669"/>
    <property type="project" value="InterPro"/>
</dbReference>
<keyword evidence="2 3" id="KW-0238">DNA-binding</keyword>
<evidence type="ECO:0000313" key="6">
    <source>
        <dbReference type="Proteomes" id="UP000199546"/>
    </source>
</evidence>
<dbReference type="InterPro" id="IPR011990">
    <property type="entry name" value="TPR-like_helical_dom_sf"/>
</dbReference>
<dbReference type="AlphaFoldDB" id="A0A1I6YK14"/>
<dbReference type="SUPFAM" id="SSF52540">
    <property type="entry name" value="P-loop containing nucleoside triphosphate hydrolases"/>
    <property type="match status" value="1"/>
</dbReference>
<dbReference type="STRING" id="1296565.SAMN05660657_01144"/>
<protein>
    <submittedName>
        <fullName evidence="5">Predicted ATPase</fullName>
    </submittedName>
</protein>
<dbReference type="Gene3D" id="1.10.10.10">
    <property type="entry name" value="Winged helix-like DNA-binding domain superfamily/Winged helix DNA-binding domain"/>
    <property type="match status" value="1"/>
</dbReference>
<dbReference type="Gene3D" id="3.40.50.300">
    <property type="entry name" value="P-loop containing nucleotide triphosphate hydrolases"/>
    <property type="match status" value="1"/>
</dbReference>
<dbReference type="InterPro" id="IPR036388">
    <property type="entry name" value="WH-like_DNA-bd_sf"/>
</dbReference>
<sequence length="985" mass="104155">MQVTGRSRCAASTTTEAFRFLSCAAMTSTSYRVLGPVEVWRDGRLLAPQSPRHRAVLAALLMDAGRTVPVDLLVDRVWSGQPPTAVSATLQSIVSRLRRELEPDVSGGRWTLLVTREPGYRLEVAAEDVDAVRFVQLLRAARDLAGRGDAENARAAVAEGLALWRGPAYADVAATFAAEESERLEQLRLAARELAAELDLRLGRHAEIVDDVRELLRSEPLREGLRASLMLALYRCGRQAEALEVYDEGRRLLADGLGVDPGRPLQSLYEQILRQDPALAGPVAAPAAPAPEPAPPAPPAVRALGPLPVPLTAFVGRTAELGRLGGALSGQRLVTLVGPGGSGKTRLALEAARRRPAGAPPAALVELAGVEDPELVAAQVATVLGVTLAGGDPLGAVATALVDRPLLLVLDNCEHVVDAAAAVCAALLPHCPELQVLATSREPLGLPGEAVLPCGPMPAGAPGSDAEQLFLDRARLAAPHLADPSEEDLRHVRELVAALDGLPLAVELAAACLTTLPLAEVAGRVDDRFALLSGGWRTAVPHQRTLAATVQWSVDLLSPAELAVFRAVAVLPGTFGPDLVEAVAGPEVDGGALELLRVLVAKSLVELDHGARRYRMLETLRQYAEQGLDEPASRRLRDRLTGFAVELTGRLEPTLRSPLWTESARRLDAEQPALRAALAHALATGQGESALRIGGALGWYWYRRGHVQEGRRWLAAALDATPGAPAGVRSGALLADALLSYLSGDVPSLWARTSEIAETAADSDPVLPLALVLRGFVRALLGQPDLDGEVARDIARGLELAQASGIEWVQVEIAMTLGQFSRAAGDTDGALEHLGRAEQLAVRLGHSWAHSSVLWIRAKTLTDVGRAPEALADLWPMVDLTHREGDATGTLAGLLAAVGATTAAGRPRTAAVLLGAVQANARQVGYDPLRMDPMDGQRYVTATREALPEVEYDTALAEGAVLDRGEAVAMVGRLAEEARTTEPAR</sequence>
<feature type="DNA-binding region" description="OmpR/PhoB-type" evidence="3">
    <location>
        <begin position="18"/>
        <end position="124"/>
    </location>
</feature>
<evidence type="ECO:0000259" key="4">
    <source>
        <dbReference type="PROSITE" id="PS51755"/>
    </source>
</evidence>
<keyword evidence="6" id="KW-1185">Reference proteome</keyword>
<dbReference type="PROSITE" id="PS51755">
    <property type="entry name" value="OMPR_PHOB"/>
    <property type="match status" value="1"/>
</dbReference>
<feature type="domain" description="OmpR/PhoB-type" evidence="4">
    <location>
        <begin position="18"/>
        <end position="124"/>
    </location>
</feature>
<dbReference type="SUPFAM" id="SSF48452">
    <property type="entry name" value="TPR-like"/>
    <property type="match status" value="2"/>
</dbReference>
<organism evidence="5 6">
    <name type="scientific">Geodermatophilus amargosae</name>
    <dbReference type="NCBI Taxonomy" id="1296565"/>
    <lineage>
        <taxon>Bacteria</taxon>
        <taxon>Bacillati</taxon>
        <taxon>Actinomycetota</taxon>
        <taxon>Actinomycetes</taxon>
        <taxon>Geodermatophilales</taxon>
        <taxon>Geodermatophilaceae</taxon>
        <taxon>Geodermatophilus</taxon>
    </lineage>
</organism>
<dbReference type="SMART" id="SM01043">
    <property type="entry name" value="BTAD"/>
    <property type="match status" value="1"/>
</dbReference>
<comment type="similarity">
    <text evidence="1">Belongs to the AfsR/DnrI/RedD regulatory family.</text>
</comment>
<dbReference type="GO" id="GO:0000160">
    <property type="term" value="P:phosphorelay signal transduction system"/>
    <property type="evidence" value="ECO:0007669"/>
    <property type="project" value="InterPro"/>
</dbReference>